<evidence type="ECO:0000313" key="2">
    <source>
        <dbReference type="Proteomes" id="UP000249789"/>
    </source>
</evidence>
<dbReference type="VEuPathDB" id="FungiDB:BO72DRAFT_533166"/>
<reference evidence="1 2" key="1">
    <citation type="submission" date="2018-02" db="EMBL/GenBank/DDBJ databases">
        <title>The genomes of Aspergillus section Nigri reveals drivers in fungal speciation.</title>
        <authorList>
            <consortium name="DOE Joint Genome Institute"/>
            <person name="Vesth T.C."/>
            <person name="Nybo J."/>
            <person name="Theobald S."/>
            <person name="Brandl J."/>
            <person name="Frisvad J.C."/>
            <person name="Nielsen K.F."/>
            <person name="Lyhne E.K."/>
            <person name="Kogle M.E."/>
            <person name="Kuo A."/>
            <person name="Riley R."/>
            <person name="Clum A."/>
            <person name="Nolan M."/>
            <person name="Lipzen A."/>
            <person name="Salamov A."/>
            <person name="Henrissat B."/>
            <person name="Wiebenga A."/>
            <person name="De vries R.P."/>
            <person name="Grigoriev I.V."/>
            <person name="Mortensen U.H."/>
            <person name="Andersen M.R."/>
            <person name="Baker S.E."/>
        </authorList>
    </citation>
    <scope>NUCLEOTIDE SEQUENCE [LARGE SCALE GENOMIC DNA]</scope>
    <source>
        <strain evidence="1 2">CBS 313.89</strain>
    </source>
</reference>
<dbReference type="GeneID" id="63867822"/>
<proteinExistence type="predicted"/>
<organism evidence="1 2">
    <name type="scientific">Aspergillus fijiensis CBS 313.89</name>
    <dbReference type="NCBI Taxonomy" id="1448319"/>
    <lineage>
        <taxon>Eukaryota</taxon>
        <taxon>Fungi</taxon>
        <taxon>Dikarya</taxon>
        <taxon>Ascomycota</taxon>
        <taxon>Pezizomycotina</taxon>
        <taxon>Eurotiomycetes</taxon>
        <taxon>Eurotiomycetidae</taxon>
        <taxon>Eurotiales</taxon>
        <taxon>Aspergillaceae</taxon>
        <taxon>Aspergillus</taxon>
    </lineage>
</organism>
<sequence length="86" mass="9609">SLPHPPCSTCFVKLRGSELAKDSRVRPEKNFPSLSFKGPRTYFYSLSPSKFNLRAAHAPSLHHSHPLSLSLFSLLPVFSSRTTVLK</sequence>
<keyword evidence="2" id="KW-1185">Reference proteome</keyword>
<dbReference type="AlphaFoldDB" id="A0A8G1VT96"/>
<evidence type="ECO:0000313" key="1">
    <source>
        <dbReference type="EMBL" id="RAK70848.1"/>
    </source>
</evidence>
<feature type="non-terminal residue" evidence="1">
    <location>
        <position position="1"/>
    </location>
</feature>
<dbReference type="Proteomes" id="UP000249789">
    <property type="component" value="Unassembled WGS sequence"/>
</dbReference>
<accession>A0A8G1VT96</accession>
<dbReference type="RefSeq" id="XP_040794860.1">
    <property type="nucleotide sequence ID" value="XM_040950487.1"/>
</dbReference>
<gene>
    <name evidence="1" type="ORF">BO72DRAFT_533166</name>
</gene>
<protein>
    <submittedName>
        <fullName evidence="1">Uncharacterized protein</fullName>
    </submittedName>
</protein>
<dbReference type="EMBL" id="KZ824751">
    <property type="protein sequence ID" value="RAK70848.1"/>
    <property type="molecule type" value="Genomic_DNA"/>
</dbReference>
<name>A0A8G1VT96_9EURO</name>